<dbReference type="Gene3D" id="3.30.70.1280">
    <property type="entry name" value="SP0830-like domains"/>
    <property type="match status" value="1"/>
</dbReference>
<dbReference type="Pfam" id="PF08002">
    <property type="entry name" value="DUF1697"/>
    <property type="match status" value="1"/>
</dbReference>
<dbReference type="EMBL" id="AP027732">
    <property type="protein sequence ID" value="BDZ50093.1"/>
    <property type="molecule type" value="Genomic_DNA"/>
</dbReference>
<sequence length="180" mass="18978">MGDWVALLRGINVGPAKRIAMADLRAVFDRLGFTDVATLLNSGNVVFAAGADAQPDAATIRRAVHGATGVDSEVVLLDAATFRSVADANPLRGEGREPKRIGVAFAGEDLDPALVAVPDADLLGEEELEVVPRAVYQWLPNGVLASPVPASFWKTLGTPVTARNDATVQKIVALLERRAD</sequence>
<evidence type="ECO:0000313" key="1">
    <source>
        <dbReference type="EMBL" id="BDZ50093.1"/>
    </source>
</evidence>
<name>A0ABN6Y302_9MICO</name>
<protein>
    <recommendedName>
        <fullName evidence="3">DUF1697 domain-containing protein</fullName>
    </recommendedName>
</protein>
<organism evidence="1 2">
    <name type="scientific">Frondihabitans sucicola</name>
    <dbReference type="NCBI Taxonomy" id="1268041"/>
    <lineage>
        <taxon>Bacteria</taxon>
        <taxon>Bacillati</taxon>
        <taxon>Actinomycetota</taxon>
        <taxon>Actinomycetes</taxon>
        <taxon>Micrococcales</taxon>
        <taxon>Microbacteriaceae</taxon>
        <taxon>Frondihabitans</taxon>
    </lineage>
</organism>
<dbReference type="PANTHER" id="PTHR36439">
    <property type="entry name" value="BLL4334 PROTEIN"/>
    <property type="match status" value="1"/>
</dbReference>
<dbReference type="InterPro" id="IPR012545">
    <property type="entry name" value="DUF1697"/>
</dbReference>
<dbReference type="SUPFAM" id="SSF160379">
    <property type="entry name" value="SP0830-like"/>
    <property type="match status" value="1"/>
</dbReference>
<accession>A0ABN6Y302</accession>
<evidence type="ECO:0000313" key="2">
    <source>
        <dbReference type="Proteomes" id="UP001321486"/>
    </source>
</evidence>
<proteinExistence type="predicted"/>
<dbReference type="PANTHER" id="PTHR36439:SF1">
    <property type="entry name" value="DUF1697 DOMAIN-CONTAINING PROTEIN"/>
    <property type="match status" value="1"/>
</dbReference>
<reference evidence="2" key="1">
    <citation type="journal article" date="2019" name="Int. J. Syst. Evol. Microbiol.">
        <title>The Global Catalogue of Microorganisms (GCM) 10K type strain sequencing project: providing services to taxonomists for standard genome sequencing and annotation.</title>
        <authorList>
            <consortium name="The Broad Institute Genomics Platform"/>
            <consortium name="The Broad Institute Genome Sequencing Center for Infectious Disease"/>
            <person name="Wu L."/>
            <person name="Ma J."/>
        </authorList>
    </citation>
    <scope>NUCLEOTIDE SEQUENCE [LARGE SCALE GENOMIC DNA]</scope>
    <source>
        <strain evidence="2">NBRC 108728</strain>
    </source>
</reference>
<dbReference type="Proteomes" id="UP001321486">
    <property type="component" value="Chromosome"/>
</dbReference>
<dbReference type="RefSeq" id="WP_286343209.1">
    <property type="nucleotide sequence ID" value="NZ_AP027732.1"/>
</dbReference>
<dbReference type="PIRSF" id="PIRSF008502">
    <property type="entry name" value="UCP008502"/>
    <property type="match status" value="1"/>
</dbReference>
<evidence type="ECO:0008006" key="3">
    <source>
        <dbReference type="Google" id="ProtNLM"/>
    </source>
</evidence>
<keyword evidence="2" id="KW-1185">Reference proteome</keyword>
<gene>
    <name evidence="1" type="ORF">GCM10025867_23340</name>
</gene>